<reference evidence="2" key="2">
    <citation type="submission" date="2015-06" db="UniProtKB">
        <authorList>
            <consortium name="EnsemblPlants"/>
        </authorList>
    </citation>
    <scope>IDENTIFICATION</scope>
    <source>
        <strain evidence="2">DM1-3 516 R44</strain>
    </source>
</reference>
<sequence length="634" mass="71867">MQVSGNKEPRVLSRQSSNSSSLLPIKKMLYLRAHIQPERSFSNENESKTKDVVPVDDASQINLLRKTPSSVGSQPPISSASVIGTSEQEFNFPISSIHPRLRYKPANVLRHSLGSTLRGFDSLAKVDSNSVSPNSSLLKNRALDRNMNSPTRRTVESEPVVETLVQANAGTAVRPVGTFEANVVKTEVVRQNLQSIELSTKELLALKPMKCEPIQEISMTSHVSGGDLSTPSDIAAKNSLDQANADIAAKECYGYDYEFDGHHAFAGRVREDDVYEDGEIREPMMQSIAEDLIDDEQTPIGAISQGSVDQSGIADVQEGCEKDVLHVGPSAGSRGAVRNVGEANNEYIGRTDMLPIALSSLQNAETPVYLRYWYMEEEEFHLRRNSFSRYERENIQDVRERFQDRSFGSSRGNFMRVRGRGWGWGWGRGRFHRLSRDWYSGRDFESYRGVADYRFRHNRTAAVWDSRLDGAAFASNRRRNPDALHSFRHPSAPPVRCRTQHSSPIMYREDRMRSSPRISFTEEAIAPQRRDSSSSSYTARRLNDMRDVDAVQEHRHPSSLSSRGNPPDQVFTRTNRPRVEILDHQERADGRFPELHSDESTDKKRKYREGRGEAKQMKNIKDESDVSRLKKRRF</sequence>
<dbReference type="PANTHER" id="PTHR34536">
    <property type="entry name" value="DENTIN SIALOPHOSPHOPROTEIN-LIKE PROTEIN"/>
    <property type="match status" value="1"/>
</dbReference>
<protein>
    <recommendedName>
        <fullName evidence="4">Btz domain-containing protein</fullName>
    </recommendedName>
</protein>
<proteinExistence type="predicted"/>
<evidence type="ECO:0000313" key="3">
    <source>
        <dbReference type="Proteomes" id="UP000011115"/>
    </source>
</evidence>
<organism evidence="2 3">
    <name type="scientific">Solanum tuberosum</name>
    <name type="common">Potato</name>
    <dbReference type="NCBI Taxonomy" id="4113"/>
    <lineage>
        <taxon>Eukaryota</taxon>
        <taxon>Viridiplantae</taxon>
        <taxon>Streptophyta</taxon>
        <taxon>Embryophyta</taxon>
        <taxon>Tracheophyta</taxon>
        <taxon>Spermatophyta</taxon>
        <taxon>Magnoliopsida</taxon>
        <taxon>eudicotyledons</taxon>
        <taxon>Gunneridae</taxon>
        <taxon>Pentapetalae</taxon>
        <taxon>asterids</taxon>
        <taxon>lamiids</taxon>
        <taxon>Solanales</taxon>
        <taxon>Solanaceae</taxon>
        <taxon>Solanoideae</taxon>
        <taxon>Solaneae</taxon>
        <taxon>Solanum</taxon>
    </lineage>
</organism>
<feature type="compositionally biased region" description="Basic and acidic residues" evidence="1">
    <location>
        <begin position="609"/>
        <end position="628"/>
    </location>
</feature>
<dbReference type="FunCoup" id="M1ATI4">
    <property type="interactions" value="728"/>
</dbReference>
<reference evidence="3" key="1">
    <citation type="journal article" date="2011" name="Nature">
        <title>Genome sequence and analysis of the tuber crop potato.</title>
        <authorList>
            <consortium name="The Potato Genome Sequencing Consortium"/>
        </authorList>
    </citation>
    <scope>NUCLEOTIDE SEQUENCE [LARGE SCALE GENOMIC DNA]</scope>
    <source>
        <strain evidence="3">cv. DM1-3 516 R44</strain>
    </source>
</reference>
<evidence type="ECO:0000256" key="1">
    <source>
        <dbReference type="SAM" id="MobiDB-lite"/>
    </source>
</evidence>
<feature type="compositionally biased region" description="Basic and acidic residues" evidence="1">
    <location>
        <begin position="577"/>
        <end position="602"/>
    </location>
</feature>
<keyword evidence="3" id="KW-1185">Reference proteome</keyword>
<dbReference type="PANTHER" id="PTHR34536:SF12">
    <property type="entry name" value="BTZ DOMAIN-CONTAINING PROTEIN"/>
    <property type="match status" value="1"/>
</dbReference>
<feature type="region of interest" description="Disordered" evidence="1">
    <location>
        <begin position="482"/>
        <end position="539"/>
    </location>
</feature>
<dbReference type="PaxDb" id="4113-PGSC0003DMT400029884"/>
<evidence type="ECO:0008006" key="4">
    <source>
        <dbReference type="Google" id="ProtNLM"/>
    </source>
</evidence>
<dbReference type="Proteomes" id="UP000011115">
    <property type="component" value="Unassembled WGS sequence"/>
</dbReference>
<dbReference type="InParanoid" id="M1ATI4"/>
<dbReference type="EnsemblPlants" id="PGSC0003DMT400029884">
    <property type="protein sequence ID" value="PGSC0003DMT400029884"/>
    <property type="gene ID" value="PGSC0003DMG400011484"/>
</dbReference>
<dbReference type="HOGENOM" id="CLU_017682_0_0_1"/>
<dbReference type="Gramene" id="PGSC0003DMT400029884">
    <property type="protein sequence ID" value="PGSC0003DMT400029884"/>
    <property type="gene ID" value="PGSC0003DMG400011484"/>
</dbReference>
<dbReference type="AlphaFoldDB" id="M1ATI4"/>
<feature type="region of interest" description="Disordered" evidence="1">
    <location>
        <begin position="552"/>
        <end position="634"/>
    </location>
</feature>
<name>M1ATI4_SOLTU</name>
<dbReference type="eggNOG" id="ENOG502QS0K">
    <property type="taxonomic scope" value="Eukaryota"/>
</dbReference>
<evidence type="ECO:0000313" key="2">
    <source>
        <dbReference type="EnsemblPlants" id="PGSC0003DMT400029884"/>
    </source>
</evidence>
<accession>M1ATI4</accession>
<feature type="region of interest" description="Disordered" evidence="1">
    <location>
        <begin position="40"/>
        <end position="60"/>
    </location>
</feature>